<keyword evidence="14" id="KW-0325">Glycoprotein</keyword>
<keyword evidence="7" id="KW-0732">Signal</keyword>
<reference evidence="17" key="1">
    <citation type="submission" date="2022-11" db="UniProtKB">
        <authorList>
            <consortium name="WormBaseParasite"/>
        </authorList>
    </citation>
    <scope>IDENTIFICATION</scope>
</reference>
<keyword evidence="10" id="KW-0249">Electron transport</keyword>
<evidence type="ECO:0000256" key="14">
    <source>
        <dbReference type="ARBA" id="ARBA00023180"/>
    </source>
</evidence>
<evidence type="ECO:0000256" key="11">
    <source>
        <dbReference type="ARBA" id="ARBA00023002"/>
    </source>
</evidence>
<evidence type="ECO:0000256" key="5">
    <source>
        <dbReference type="ARBA" id="ARBA00022448"/>
    </source>
</evidence>
<dbReference type="PANTHER" id="PTHR12613:SF0">
    <property type="entry name" value="ERO1-LIKE PROTEIN"/>
    <property type="match status" value="1"/>
</dbReference>
<evidence type="ECO:0000256" key="12">
    <source>
        <dbReference type="ARBA" id="ARBA00023136"/>
    </source>
</evidence>
<evidence type="ECO:0000256" key="10">
    <source>
        <dbReference type="ARBA" id="ARBA00022982"/>
    </source>
</evidence>
<evidence type="ECO:0000256" key="7">
    <source>
        <dbReference type="ARBA" id="ARBA00022729"/>
    </source>
</evidence>
<name>A0A915ELE8_9BILA</name>
<evidence type="ECO:0000313" key="17">
    <source>
        <dbReference type="WBParaSite" id="jg7570"/>
    </source>
</evidence>
<organism evidence="16 17">
    <name type="scientific">Ditylenchus dipsaci</name>
    <dbReference type="NCBI Taxonomy" id="166011"/>
    <lineage>
        <taxon>Eukaryota</taxon>
        <taxon>Metazoa</taxon>
        <taxon>Ecdysozoa</taxon>
        <taxon>Nematoda</taxon>
        <taxon>Chromadorea</taxon>
        <taxon>Rhabditida</taxon>
        <taxon>Tylenchina</taxon>
        <taxon>Tylenchomorpha</taxon>
        <taxon>Sphaerularioidea</taxon>
        <taxon>Anguinidae</taxon>
        <taxon>Anguininae</taxon>
        <taxon>Ditylenchus</taxon>
    </lineage>
</organism>
<keyword evidence="8" id="KW-0256">Endoplasmic reticulum</keyword>
<comment type="subunit">
    <text evidence="4">May function both as a monomer and a homodimer.</text>
</comment>
<comment type="cofactor">
    <cofactor evidence="1">
        <name>FAD</name>
        <dbReference type="ChEBI" id="CHEBI:57692"/>
    </cofactor>
</comment>
<dbReference type="SUPFAM" id="SSF110019">
    <property type="entry name" value="ERO1-like"/>
    <property type="match status" value="1"/>
</dbReference>
<keyword evidence="12" id="KW-0472">Membrane</keyword>
<dbReference type="InterPro" id="IPR007266">
    <property type="entry name" value="Ero1"/>
</dbReference>
<evidence type="ECO:0000256" key="1">
    <source>
        <dbReference type="ARBA" id="ARBA00001974"/>
    </source>
</evidence>
<evidence type="ECO:0000256" key="6">
    <source>
        <dbReference type="ARBA" id="ARBA00022630"/>
    </source>
</evidence>
<keyword evidence="16" id="KW-1185">Reference proteome</keyword>
<evidence type="ECO:0000256" key="8">
    <source>
        <dbReference type="ARBA" id="ARBA00022824"/>
    </source>
</evidence>
<sequence>MDCVGCDKCRLWGKLQIHGMGTALKILFSDLPSSTPVLPSAGKNSPERVNEQTQNLPFFKLTRNEVVALFQSLVVMLLLYGRSMNSARECLLLK</sequence>
<dbReference type="InterPro" id="IPR037192">
    <property type="entry name" value="ERO1-like_sf"/>
</dbReference>
<dbReference type="WBParaSite" id="jg7570">
    <property type="protein sequence ID" value="jg7570"/>
    <property type="gene ID" value="jg7570"/>
</dbReference>
<dbReference type="Pfam" id="PF04137">
    <property type="entry name" value="ERO1"/>
    <property type="match status" value="1"/>
</dbReference>
<dbReference type="GO" id="GO:0016972">
    <property type="term" value="F:thiol oxidase activity"/>
    <property type="evidence" value="ECO:0007669"/>
    <property type="project" value="InterPro"/>
</dbReference>
<dbReference type="GO" id="GO:0015035">
    <property type="term" value="F:protein-disulfide reductase activity"/>
    <property type="evidence" value="ECO:0007669"/>
    <property type="project" value="InterPro"/>
</dbReference>
<protein>
    <submittedName>
        <fullName evidence="17">Uncharacterized protein</fullName>
    </submittedName>
</protein>
<evidence type="ECO:0000256" key="15">
    <source>
        <dbReference type="ARBA" id="ARBA00023284"/>
    </source>
</evidence>
<evidence type="ECO:0000313" key="16">
    <source>
        <dbReference type="Proteomes" id="UP000887574"/>
    </source>
</evidence>
<keyword evidence="6" id="KW-0285">Flavoprotein</keyword>
<keyword evidence="11" id="KW-0560">Oxidoreductase</keyword>
<comment type="similarity">
    <text evidence="3">Belongs to the EROs family.</text>
</comment>
<dbReference type="AlphaFoldDB" id="A0A915ELE8"/>
<evidence type="ECO:0000256" key="9">
    <source>
        <dbReference type="ARBA" id="ARBA00022827"/>
    </source>
</evidence>
<accession>A0A915ELE8</accession>
<dbReference type="PANTHER" id="PTHR12613">
    <property type="entry name" value="ERO1-RELATED"/>
    <property type="match status" value="1"/>
</dbReference>
<evidence type="ECO:0000256" key="2">
    <source>
        <dbReference type="ARBA" id="ARBA00004367"/>
    </source>
</evidence>
<dbReference type="GO" id="GO:0034975">
    <property type="term" value="P:protein folding in endoplasmic reticulum"/>
    <property type="evidence" value="ECO:0007669"/>
    <property type="project" value="InterPro"/>
</dbReference>
<comment type="subcellular location">
    <subcellularLocation>
        <location evidence="2">Endoplasmic reticulum membrane</location>
        <topology evidence="2">Peripheral membrane protein</topology>
        <orientation evidence="2">Lumenal side</orientation>
    </subcellularLocation>
</comment>
<keyword evidence="15" id="KW-0676">Redox-active center</keyword>
<evidence type="ECO:0000256" key="13">
    <source>
        <dbReference type="ARBA" id="ARBA00023157"/>
    </source>
</evidence>
<keyword evidence="5" id="KW-0813">Transport</keyword>
<evidence type="ECO:0000256" key="4">
    <source>
        <dbReference type="ARBA" id="ARBA00011802"/>
    </source>
</evidence>
<dbReference type="GO" id="GO:0071949">
    <property type="term" value="F:FAD binding"/>
    <property type="evidence" value="ECO:0007669"/>
    <property type="project" value="InterPro"/>
</dbReference>
<evidence type="ECO:0000256" key="3">
    <source>
        <dbReference type="ARBA" id="ARBA00008277"/>
    </source>
</evidence>
<proteinExistence type="inferred from homology"/>
<dbReference type="Proteomes" id="UP000887574">
    <property type="component" value="Unplaced"/>
</dbReference>
<dbReference type="GO" id="GO:0005789">
    <property type="term" value="C:endoplasmic reticulum membrane"/>
    <property type="evidence" value="ECO:0007669"/>
    <property type="project" value="UniProtKB-SubCell"/>
</dbReference>
<keyword evidence="9" id="KW-0274">FAD</keyword>
<keyword evidence="13" id="KW-1015">Disulfide bond</keyword>